<dbReference type="EMBL" id="BOOI01000099">
    <property type="protein sequence ID" value="GIH89017.1"/>
    <property type="molecule type" value="Genomic_DNA"/>
</dbReference>
<dbReference type="FunFam" id="3.30.70.270:FF:000001">
    <property type="entry name" value="Diguanylate cyclase domain protein"/>
    <property type="match status" value="1"/>
</dbReference>
<dbReference type="InterPro" id="IPR000160">
    <property type="entry name" value="GGDEF_dom"/>
</dbReference>
<dbReference type="Proteomes" id="UP000655044">
    <property type="component" value="Unassembled WGS sequence"/>
</dbReference>
<comment type="caution">
    <text evidence="5">The sequence shown here is derived from an EMBL/GenBank/DDBJ whole genome shotgun (WGS) entry which is preliminary data.</text>
</comment>
<feature type="region of interest" description="Disordered" evidence="1">
    <location>
        <begin position="798"/>
        <end position="831"/>
    </location>
</feature>
<dbReference type="CDD" id="cd01949">
    <property type="entry name" value="GGDEF"/>
    <property type="match status" value="1"/>
</dbReference>
<feature type="transmembrane region" description="Helical" evidence="2">
    <location>
        <begin position="284"/>
        <end position="301"/>
    </location>
</feature>
<evidence type="ECO:0000259" key="4">
    <source>
        <dbReference type="PROSITE" id="PS50887"/>
    </source>
</evidence>
<dbReference type="PROSITE" id="PS50883">
    <property type="entry name" value="EAL"/>
    <property type="match status" value="1"/>
</dbReference>
<keyword evidence="6" id="KW-1185">Reference proteome</keyword>
<feature type="transmembrane region" description="Helical" evidence="2">
    <location>
        <begin position="241"/>
        <end position="263"/>
    </location>
</feature>
<dbReference type="Pfam" id="PF00563">
    <property type="entry name" value="EAL"/>
    <property type="match status" value="1"/>
</dbReference>
<dbReference type="CDD" id="cd01948">
    <property type="entry name" value="EAL"/>
    <property type="match status" value="1"/>
</dbReference>
<organism evidence="5 6">
    <name type="scientific">Planobispora rosea</name>
    <dbReference type="NCBI Taxonomy" id="35762"/>
    <lineage>
        <taxon>Bacteria</taxon>
        <taxon>Bacillati</taxon>
        <taxon>Actinomycetota</taxon>
        <taxon>Actinomycetes</taxon>
        <taxon>Streptosporangiales</taxon>
        <taxon>Streptosporangiaceae</taxon>
        <taxon>Planobispora</taxon>
    </lineage>
</organism>
<feature type="transmembrane region" description="Helical" evidence="2">
    <location>
        <begin position="118"/>
        <end position="135"/>
    </location>
</feature>
<feature type="transmembrane region" description="Helical" evidence="2">
    <location>
        <begin position="187"/>
        <end position="205"/>
    </location>
</feature>
<feature type="domain" description="EAL" evidence="3">
    <location>
        <begin position="538"/>
        <end position="797"/>
    </location>
</feature>
<feature type="transmembrane region" description="Helical" evidence="2">
    <location>
        <begin position="147"/>
        <end position="167"/>
    </location>
</feature>
<keyword evidence="2" id="KW-0472">Membrane</keyword>
<evidence type="ECO:0008006" key="7">
    <source>
        <dbReference type="Google" id="ProtNLM"/>
    </source>
</evidence>
<gene>
    <name evidence="5" type="ORF">Pro02_74250</name>
</gene>
<evidence type="ECO:0000313" key="5">
    <source>
        <dbReference type="EMBL" id="GIH89017.1"/>
    </source>
</evidence>
<feature type="transmembrane region" description="Helical" evidence="2">
    <location>
        <begin position="33"/>
        <end position="51"/>
    </location>
</feature>
<keyword evidence="2" id="KW-1133">Transmembrane helix</keyword>
<dbReference type="PANTHER" id="PTHR44757:SF2">
    <property type="entry name" value="BIOFILM ARCHITECTURE MAINTENANCE PROTEIN MBAA"/>
    <property type="match status" value="1"/>
</dbReference>
<accession>A0A8J3S6U6</accession>
<evidence type="ECO:0000256" key="1">
    <source>
        <dbReference type="SAM" id="MobiDB-lite"/>
    </source>
</evidence>
<feature type="region of interest" description="Disordered" evidence="1">
    <location>
        <begin position="1"/>
        <end position="25"/>
    </location>
</feature>
<dbReference type="InterPro" id="IPR029787">
    <property type="entry name" value="Nucleotide_cyclase"/>
</dbReference>
<dbReference type="SUPFAM" id="SSF55073">
    <property type="entry name" value="Nucleotide cyclase"/>
    <property type="match status" value="1"/>
</dbReference>
<dbReference type="InterPro" id="IPR035919">
    <property type="entry name" value="EAL_sf"/>
</dbReference>
<feature type="transmembrane region" description="Helical" evidence="2">
    <location>
        <begin position="84"/>
        <end position="106"/>
    </location>
</feature>
<feature type="transmembrane region" description="Helical" evidence="2">
    <location>
        <begin position="313"/>
        <end position="332"/>
    </location>
</feature>
<dbReference type="NCBIfam" id="TIGR00254">
    <property type="entry name" value="GGDEF"/>
    <property type="match status" value="1"/>
</dbReference>
<dbReference type="PANTHER" id="PTHR44757">
    <property type="entry name" value="DIGUANYLATE CYCLASE DGCP"/>
    <property type="match status" value="1"/>
</dbReference>
<feature type="transmembrane region" description="Helical" evidence="2">
    <location>
        <begin position="214"/>
        <end position="235"/>
    </location>
</feature>
<dbReference type="Pfam" id="PF00990">
    <property type="entry name" value="GGDEF"/>
    <property type="match status" value="1"/>
</dbReference>
<feature type="transmembrane region" description="Helical" evidence="2">
    <location>
        <begin position="57"/>
        <end position="77"/>
    </location>
</feature>
<feature type="domain" description="GGDEF" evidence="4">
    <location>
        <begin position="398"/>
        <end position="529"/>
    </location>
</feature>
<feature type="compositionally biased region" description="Basic and acidic residues" evidence="1">
    <location>
        <begin position="822"/>
        <end position="831"/>
    </location>
</feature>
<dbReference type="RefSeq" id="WP_189243119.1">
    <property type="nucleotide sequence ID" value="NZ_BMQP01000028.1"/>
</dbReference>
<dbReference type="SUPFAM" id="SSF141868">
    <property type="entry name" value="EAL domain-like"/>
    <property type="match status" value="1"/>
</dbReference>
<sequence>MSDDPQRNAHPGVFRPRRGRRHRRGRGPVRSRLWFWFLLSGLLVSVAGLLAPGDTGVAARTALQVVGVAAMAVGIRVNRPAEQAAWWLLTAGVGAWVGADLIWAAWYFTADGPEVPRWIDLVYLLAYPLLVAGLAKLPGNSMRSRNVAVMADAMVVVLGLAFVYWTMTFNPYGGLRTLSGREMLLASTYPIADVVVQFMALRLWFTHGLRNRSYALLSLGFIGMAFGDVTHAMMLQRDETWSYGLLGNAGWLAWFVLSGAAALHPSAARRAKTPAARLTTARSLVFLVMACAGPFSLMLNLQAGSEVRPADFAVPLIIFAALMTFLVIRLITNTNTAHRRARLLDEQAADLSRALDEQQSLQRLLSYRAMHDHLTGLANRALFQDRLEQATARRAGQARHALLLLDLDGFKLINDTYGHPAGDQLLIQAGHRLRGILREADTLARLGGDEFAILLEGVTPGEAAHVAERVVEVIGQAFVVGDHSFHVTASVGLYMIAEAAEAQDVLRDADLALYAAKAAGKNQISVFHQGLRVEQLDQARITEGLRRALEREEFVLNYQPVVDLATGRIQAVEALLRWRSPDGIVPPDRFIPAAEENGLIVPIGVYALRRACADAARWYARYGIAVTVNVSGRQVHRPEFVSTVLEAMRESGLPGEALILEITETALLAPGQDDMTRVTGYLSELREHGVRIAIDDFGTGYSSLAYLQHLPVDVVKIDGAFTTLDSGTDTASRQRHAFTQAILNLCEVLNLPAIAEKVETSEQKGFLRDMQCQLGQGYLFSKPVPAADLDRLLADAAADAGPEPLPGPAGTGLRWSAHPRRAPVEGERLAG</sequence>
<proteinExistence type="predicted"/>
<dbReference type="InterPro" id="IPR043128">
    <property type="entry name" value="Rev_trsase/Diguanyl_cyclase"/>
</dbReference>
<dbReference type="Gene3D" id="3.20.20.450">
    <property type="entry name" value="EAL domain"/>
    <property type="match status" value="1"/>
</dbReference>
<dbReference type="Gene3D" id="3.30.70.270">
    <property type="match status" value="1"/>
</dbReference>
<evidence type="ECO:0000259" key="3">
    <source>
        <dbReference type="PROSITE" id="PS50883"/>
    </source>
</evidence>
<evidence type="ECO:0000313" key="6">
    <source>
        <dbReference type="Proteomes" id="UP000655044"/>
    </source>
</evidence>
<name>A0A8J3S6U6_PLARO</name>
<dbReference type="SMART" id="SM00052">
    <property type="entry name" value="EAL"/>
    <property type="match status" value="1"/>
</dbReference>
<dbReference type="SMART" id="SM00267">
    <property type="entry name" value="GGDEF"/>
    <property type="match status" value="1"/>
</dbReference>
<dbReference type="InterPro" id="IPR052155">
    <property type="entry name" value="Biofilm_reg_signaling"/>
</dbReference>
<protein>
    <recommendedName>
        <fullName evidence="7">Diguanylate cyclase/phosphodiesterase</fullName>
    </recommendedName>
</protein>
<evidence type="ECO:0000256" key="2">
    <source>
        <dbReference type="SAM" id="Phobius"/>
    </source>
</evidence>
<dbReference type="PROSITE" id="PS50887">
    <property type="entry name" value="GGDEF"/>
    <property type="match status" value="1"/>
</dbReference>
<dbReference type="InterPro" id="IPR001633">
    <property type="entry name" value="EAL_dom"/>
</dbReference>
<dbReference type="AlphaFoldDB" id="A0A8J3S6U6"/>
<feature type="compositionally biased region" description="Basic residues" evidence="1">
    <location>
        <begin position="15"/>
        <end position="25"/>
    </location>
</feature>
<keyword evidence="2" id="KW-0812">Transmembrane</keyword>
<reference evidence="5" key="1">
    <citation type="submission" date="2021-01" db="EMBL/GenBank/DDBJ databases">
        <title>Whole genome shotgun sequence of Planobispora rosea NBRC 15558.</title>
        <authorList>
            <person name="Komaki H."/>
            <person name="Tamura T."/>
        </authorList>
    </citation>
    <scope>NUCLEOTIDE SEQUENCE</scope>
    <source>
        <strain evidence="5">NBRC 15558</strain>
    </source>
</reference>